<feature type="compositionally biased region" description="Polar residues" evidence="1">
    <location>
        <begin position="11"/>
        <end position="21"/>
    </location>
</feature>
<dbReference type="Proteomes" id="UP001175228">
    <property type="component" value="Unassembled WGS sequence"/>
</dbReference>
<evidence type="ECO:0000313" key="4">
    <source>
        <dbReference type="Proteomes" id="UP001175228"/>
    </source>
</evidence>
<reference evidence="3" key="1">
    <citation type="submission" date="2023-06" db="EMBL/GenBank/DDBJ databases">
        <authorList>
            <consortium name="Lawrence Berkeley National Laboratory"/>
            <person name="Ahrendt S."/>
            <person name="Sahu N."/>
            <person name="Indic B."/>
            <person name="Wong-Bajracharya J."/>
            <person name="Merenyi Z."/>
            <person name="Ke H.-M."/>
            <person name="Monk M."/>
            <person name="Kocsube S."/>
            <person name="Drula E."/>
            <person name="Lipzen A."/>
            <person name="Balint B."/>
            <person name="Henrissat B."/>
            <person name="Andreopoulos B."/>
            <person name="Martin F.M."/>
            <person name="Harder C.B."/>
            <person name="Rigling D."/>
            <person name="Ford K.L."/>
            <person name="Foster G.D."/>
            <person name="Pangilinan J."/>
            <person name="Papanicolaou A."/>
            <person name="Barry K."/>
            <person name="LaButti K."/>
            <person name="Viragh M."/>
            <person name="Koriabine M."/>
            <person name="Yan M."/>
            <person name="Riley R."/>
            <person name="Champramary S."/>
            <person name="Plett K.L."/>
            <person name="Tsai I.J."/>
            <person name="Slot J."/>
            <person name="Sipos G."/>
            <person name="Plett J."/>
            <person name="Nagy L.G."/>
            <person name="Grigoriev I.V."/>
        </authorList>
    </citation>
    <scope>NUCLEOTIDE SEQUENCE</scope>
    <source>
        <strain evidence="3">HWK02</strain>
    </source>
</reference>
<dbReference type="EMBL" id="JAUEPU010000006">
    <property type="protein sequence ID" value="KAK0501472.1"/>
    <property type="molecule type" value="Genomic_DNA"/>
</dbReference>
<keyword evidence="2" id="KW-0812">Transmembrane</keyword>
<feature type="transmembrane region" description="Helical" evidence="2">
    <location>
        <begin position="196"/>
        <end position="216"/>
    </location>
</feature>
<feature type="region of interest" description="Disordered" evidence="1">
    <location>
        <begin position="1"/>
        <end position="21"/>
    </location>
</feature>
<evidence type="ECO:0000256" key="1">
    <source>
        <dbReference type="SAM" id="MobiDB-lite"/>
    </source>
</evidence>
<keyword evidence="4" id="KW-1185">Reference proteome</keyword>
<proteinExistence type="predicted"/>
<keyword evidence="2" id="KW-0472">Membrane</keyword>
<evidence type="ECO:0000313" key="3">
    <source>
        <dbReference type="EMBL" id="KAK0501472.1"/>
    </source>
</evidence>
<comment type="caution">
    <text evidence="3">The sequence shown here is derived from an EMBL/GenBank/DDBJ whole genome shotgun (WGS) entry which is preliminary data.</text>
</comment>
<name>A0AA39QEK1_9AGAR</name>
<dbReference type="AlphaFoldDB" id="A0AA39QEK1"/>
<evidence type="ECO:0000256" key="2">
    <source>
        <dbReference type="SAM" id="Phobius"/>
    </source>
</evidence>
<gene>
    <name evidence="3" type="ORF">EDD18DRAFT_737808</name>
</gene>
<protein>
    <submittedName>
        <fullName evidence="3">Uncharacterized protein</fullName>
    </submittedName>
</protein>
<organism evidence="3 4">
    <name type="scientific">Armillaria luteobubalina</name>
    <dbReference type="NCBI Taxonomy" id="153913"/>
    <lineage>
        <taxon>Eukaryota</taxon>
        <taxon>Fungi</taxon>
        <taxon>Dikarya</taxon>
        <taxon>Basidiomycota</taxon>
        <taxon>Agaricomycotina</taxon>
        <taxon>Agaricomycetes</taxon>
        <taxon>Agaricomycetidae</taxon>
        <taxon>Agaricales</taxon>
        <taxon>Marasmiineae</taxon>
        <taxon>Physalacriaceae</taxon>
        <taxon>Armillaria</taxon>
    </lineage>
</organism>
<keyword evidence="2" id="KW-1133">Transmembrane helix</keyword>
<accession>A0AA39QEK1</accession>
<sequence length="259" mass="28974">MVPIRLCSPSRGPSKSFTRENSVGPYHRYPTTFSTYSDPVQDFFLSSTPASMHTLTKDDEDALNCGSGGGADTFLGLRVASIFIISVCSTFDALFPVLVKSSSWLHVPKSVFENLCKIFWKRCHCAFLSWSPVNAPREPTTLSFVPQIATAFIHLLSPALDALSSDCLADGWRVYVSLLIFSSSPPRPDITPHQPYALALCMLSIVFIFILELIAFRWGTKKLAKIGMSHGKASFHLTSRRYTLPYLPSRRTRTRRQCR</sequence>